<feature type="region of interest" description="Disordered" evidence="3">
    <location>
        <begin position="255"/>
        <end position="286"/>
    </location>
</feature>
<dbReference type="InterPro" id="IPR036915">
    <property type="entry name" value="Cyclin-like_sf"/>
</dbReference>
<dbReference type="InterPro" id="IPR031658">
    <property type="entry name" value="Cyclin_C_2"/>
</dbReference>
<dbReference type="Gene3D" id="1.10.472.10">
    <property type="entry name" value="Cyclin-like"/>
    <property type="match status" value="2"/>
</dbReference>
<dbReference type="GO" id="GO:0006357">
    <property type="term" value="P:regulation of transcription by RNA polymerase II"/>
    <property type="evidence" value="ECO:0007669"/>
    <property type="project" value="InterPro"/>
</dbReference>
<dbReference type="SUPFAM" id="SSF47954">
    <property type="entry name" value="Cyclin-like"/>
    <property type="match status" value="2"/>
</dbReference>
<reference evidence="5" key="1">
    <citation type="journal article" date="2021" name="Open Biol.">
        <title>Shared evolutionary footprints suggest mitochondrial oxidative damage underlies multiple complex I losses in fungi.</title>
        <authorList>
            <person name="Schikora-Tamarit M.A."/>
            <person name="Marcet-Houben M."/>
            <person name="Nosek J."/>
            <person name="Gabaldon T."/>
        </authorList>
    </citation>
    <scope>NUCLEOTIDE SEQUENCE</scope>
    <source>
        <strain evidence="5">CBS2887</strain>
    </source>
</reference>
<evidence type="ECO:0000313" key="5">
    <source>
        <dbReference type="EMBL" id="KAH3686932.1"/>
    </source>
</evidence>
<dbReference type="Proteomes" id="UP000774326">
    <property type="component" value="Unassembled WGS sequence"/>
</dbReference>
<feature type="region of interest" description="Disordered" evidence="3">
    <location>
        <begin position="331"/>
        <end position="358"/>
    </location>
</feature>
<protein>
    <recommendedName>
        <fullName evidence="4">Cyclin-like domain-containing protein</fullName>
    </recommendedName>
</protein>
<evidence type="ECO:0000256" key="1">
    <source>
        <dbReference type="ARBA" id="ARBA00023127"/>
    </source>
</evidence>
<feature type="compositionally biased region" description="Basic and acidic residues" evidence="3">
    <location>
        <begin position="334"/>
        <end position="351"/>
    </location>
</feature>
<dbReference type="EMBL" id="JAEUBG010001129">
    <property type="protein sequence ID" value="KAH3686932.1"/>
    <property type="molecule type" value="Genomic_DNA"/>
</dbReference>
<name>A0A9P8QAD5_WICPI</name>
<feature type="domain" description="Cyclin-like" evidence="4">
    <location>
        <begin position="76"/>
        <end position="158"/>
    </location>
</feature>
<evidence type="ECO:0000313" key="6">
    <source>
        <dbReference type="Proteomes" id="UP000774326"/>
    </source>
</evidence>
<comment type="caution">
    <text evidence="5">The sequence shown here is derived from an EMBL/GenBank/DDBJ whole genome shotgun (WGS) entry which is preliminary data.</text>
</comment>
<reference evidence="5" key="2">
    <citation type="submission" date="2021-01" db="EMBL/GenBank/DDBJ databases">
        <authorList>
            <person name="Schikora-Tamarit M.A."/>
        </authorList>
    </citation>
    <scope>NUCLEOTIDE SEQUENCE</scope>
    <source>
        <strain evidence="5">CBS2887</strain>
    </source>
</reference>
<evidence type="ECO:0000259" key="4">
    <source>
        <dbReference type="SMART" id="SM00385"/>
    </source>
</evidence>
<dbReference type="AlphaFoldDB" id="A0A9P8QAD5"/>
<sequence length="358" mass="41372">MSVPRVTFDELYRRSSQYRLWSYTREELQAKREAVNNKGCLKVDERLKQLNGEVSEDLITKVTVEEELKLISFNSRRIGMLAKHLNLPSQVRATAVSFLRKFYLVNSVMEYHPKLVLLTCLFLAAKSENSFISINSFSKRIPKTTPESILKLEFEVLQSLKFTLFVHHPFRPLYGFFYDLQDVLGDEFTIEELGRVYDKARKLIDEALISDAVFHFTPPQIALACFKSIKPELVDRYLEKKFKKESKSKVKVAEAIKEEQDEGEVQDQDQDPAKASANTEAKPKKIDLYQELSRTVEECTAMIRTTQNPTKEEATDIDRKVHYCISPSLVLKRKREDTSEPSGDDTKRQRTETPATPM</sequence>
<dbReference type="PANTHER" id="PTHR10026">
    <property type="entry name" value="CYCLIN"/>
    <property type="match status" value="1"/>
</dbReference>
<feature type="compositionally biased region" description="Acidic residues" evidence="3">
    <location>
        <begin position="259"/>
        <end position="270"/>
    </location>
</feature>
<dbReference type="CDD" id="cd20525">
    <property type="entry name" value="CYCLIN_CCNH_rpt2"/>
    <property type="match status" value="1"/>
</dbReference>
<dbReference type="InterPro" id="IPR043198">
    <property type="entry name" value="Cyclin/Ssn8"/>
</dbReference>
<evidence type="ECO:0000256" key="3">
    <source>
        <dbReference type="SAM" id="MobiDB-lite"/>
    </source>
</evidence>
<keyword evidence="6" id="KW-1185">Reference proteome</keyword>
<dbReference type="GO" id="GO:0016538">
    <property type="term" value="F:cyclin-dependent protein serine/threonine kinase regulator activity"/>
    <property type="evidence" value="ECO:0007669"/>
    <property type="project" value="InterPro"/>
</dbReference>
<dbReference type="SMART" id="SM00385">
    <property type="entry name" value="CYCLIN"/>
    <property type="match status" value="1"/>
</dbReference>
<evidence type="ECO:0000256" key="2">
    <source>
        <dbReference type="RuleBase" id="RU000383"/>
    </source>
</evidence>
<proteinExistence type="inferred from homology"/>
<keyword evidence="1 2" id="KW-0195">Cyclin</keyword>
<organism evidence="5 6">
    <name type="scientific">Wickerhamomyces pijperi</name>
    <name type="common">Yeast</name>
    <name type="synonym">Pichia pijperi</name>
    <dbReference type="NCBI Taxonomy" id="599730"/>
    <lineage>
        <taxon>Eukaryota</taxon>
        <taxon>Fungi</taxon>
        <taxon>Dikarya</taxon>
        <taxon>Ascomycota</taxon>
        <taxon>Saccharomycotina</taxon>
        <taxon>Saccharomycetes</taxon>
        <taxon>Phaffomycetales</taxon>
        <taxon>Wickerhamomycetaceae</taxon>
        <taxon>Wickerhamomyces</taxon>
    </lineage>
</organism>
<dbReference type="Pfam" id="PF16899">
    <property type="entry name" value="Cyclin_C_2"/>
    <property type="match status" value="1"/>
</dbReference>
<gene>
    <name evidence="5" type="ORF">WICPIJ_002093</name>
</gene>
<dbReference type="OrthoDB" id="340962at2759"/>
<dbReference type="Pfam" id="PF00134">
    <property type="entry name" value="Cyclin_N"/>
    <property type="match status" value="1"/>
</dbReference>
<accession>A0A9P8QAD5</accession>
<dbReference type="InterPro" id="IPR006671">
    <property type="entry name" value="Cyclin_N"/>
</dbReference>
<dbReference type="InterPro" id="IPR013763">
    <property type="entry name" value="Cyclin-like_dom"/>
</dbReference>
<comment type="similarity">
    <text evidence="2">Belongs to the cyclin family.</text>
</comment>
<dbReference type="CDD" id="cd20524">
    <property type="entry name" value="CYCLIN_CCNH_rpt1"/>
    <property type="match status" value="1"/>
</dbReference>